<gene>
    <name evidence="7" type="ORF">E4099_14380</name>
</gene>
<evidence type="ECO:0000313" key="8">
    <source>
        <dbReference type="Proteomes" id="UP000297948"/>
    </source>
</evidence>
<feature type="region of interest" description="Disordered" evidence="5">
    <location>
        <begin position="315"/>
        <end position="390"/>
    </location>
</feature>
<feature type="compositionally biased region" description="Low complexity" evidence="5">
    <location>
        <begin position="370"/>
        <end position="381"/>
    </location>
</feature>
<reference evidence="7 8" key="1">
    <citation type="submission" date="2019-03" db="EMBL/GenBank/DDBJ databases">
        <authorList>
            <person name="Gonzalez-Pimentel J.L."/>
        </authorList>
    </citation>
    <scope>NUCLEOTIDE SEQUENCE [LARGE SCALE GENOMIC DNA]</scope>
    <source>
        <strain evidence="7 8">JCM 31289</strain>
    </source>
</reference>
<dbReference type="OrthoDB" id="9804819at2"/>
<evidence type="ECO:0000259" key="6">
    <source>
        <dbReference type="PROSITE" id="PS50893"/>
    </source>
</evidence>
<feature type="compositionally biased region" description="Low complexity" evidence="5">
    <location>
        <begin position="315"/>
        <end position="327"/>
    </location>
</feature>
<name>A0A4Z0H718_9ACTN</name>
<evidence type="ECO:0000313" key="7">
    <source>
        <dbReference type="EMBL" id="TGB09065.1"/>
    </source>
</evidence>
<protein>
    <submittedName>
        <fullName evidence="7">ATP-binding cassette domain-containing protein</fullName>
    </submittedName>
</protein>
<dbReference type="InterPro" id="IPR003593">
    <property type="entry name" value="AAA+_ATPase"/>
</dbReference>
<evidence type="ECO:0000256" key="2">
    <source>
        <dbReference type="ARBA" id="ARBA00022448"/>
    </source>
</evidence>
<keyword evidence="2" id="KW-0813">Transport</keyword>
<feature type="compositionally biased region" description="Pro residues" evidence="5">
    <location>
        <begin position="344"/>
        <end position="353"/>
    </location>
</feature>
<dbReference type="SMART" id="SM00382">
    <property type="entry name" value="AAA"/>
    <property type="match status" value="1"/>
</dbReference>
<comment type="caution">
    <text evidence="7">The sequence shown here is derived from an EMBL/GenBank/DDBJ whole genome shotgun (WGS) entry which is preliminary data.</text>
</comment>
<evidence type="ECO:0000256" key="5">
    <source>
        <dbReference type="SAM" id="MobiDB-lite"/>
    </source>
</evidence>
<dbReference type="PANTHER" id="PTHR43335">
    <property type="entry name" value="ABC TRANSPORTER, ATP-BINDING PROTEIN"/>
    <property type="match status" value="1"/>
</dbReference>
<dbReference type="InterPro" id="IPR027417">
    <property type="entry name" value="P-loop_NTPase"/>
</dbReference>
<dbReference type="InterPro" id="IPR003439">
    <property type="entry name" value="ABC_transporter-like_ATP-bd"/>
</dbReference>
<dbReference type="SUPFAM" id="SSF52540">
    <property type="entry name" value="P-loop containing nucleoside triphosphate hydrolases"/>
    <property type="match status" value="1"/>
</dbReference>
<evidence type="ECO:0000256" key="1">
    <source>
        <dbReference type="ARBA" id="ARBA00005417"/>
    </source>
</evidence>
<keyword evidence="8" id="KW-1185">Reference proteome</keyword>
<dbReference type="GO" id="GO:0016887">
    <property type="term" value="F:ATP hydrolysis activity"/>
    <property type="evidence" value="ECO:0007669"/>
    <property type="project" value="InterPro"/>
</dbReference>
<feature type="non-terminal residue" evidence="7">
    <location>
        <position position="390"/>
    </location>
</feature>
<organism evidence="7 8">
    <name type="scientific">Streptomyces palmae</name>
    <dbReference type="NCBI Taxonomy" id="1701085"/>
    <lineage>
        <taxon>Bacteria</taxon>
        <taxon>Bacillati</taxon>
        <taxon>Actinomycetota</taxon>
        <taxon>Actinomycetes</taxon>
        <taxon>Kitasatosporales</taxon>
        <taxon>Streptomycetaceae</taxon>
        <taxon>Streptomyces</taxon>
    </lineage>
</organism>
<dbReference type="Proteomes" id="UP000297948">
    <property type="component" value="Unassembled WGS sequence"/>
</dbReference>
<keyword evidence="4 7" id="KW-0067">ATP-binding</keyword>
<dbReference type="EMBL" id="SRID01000111">
    <property type="protein sequence ID" value="TGB09065.1"/>
    <property type="molecule type" value="Genomic_DNA"/>
</dbReference>
<evidence type="ECO:0000256" key="3">
    <source>
        <dbReference type="ARBA" id="ARBA00022741"/>
    </source>
</evidence>
<dbReference type="PROSITE" id="PS50893">
    <property type="entry name" value="ABC_TRANSPORTER_2"/>
    <property type="match status" value="1"/>
</dbReference>
<proteinExistence type="inferred from homology"/>
<dbReference type="Gene3D" id="3.40.50.300">
    <property type="entry name" value="P-loop containing nucleotide triphosphate hydrolases"/>
    <property type="match status" value="1"/>
</dbReference>
<feature type="domain" description="ABC transporter" evidence="6">
    <location>
        <begin position="2"/>
        <end position="227"/>
    </location>
</feature>
<dbReference type="GO" id="GO:0005524">
    <property type="term" value="F:ATP binding"/>
    <property type="evidence" value="ECO:0007669"/>
    <property type="project" value="UniProtKB-KW"/>
</dbReference>
<dbReference type="PANTHER" id="PTHR43335:SF4">
    <property type="entry name" value="ABC TRANSPORTER, ATP-BINDING PROTEIN"/>
    <property type="match status" value="1"/>
</dbReference>
<keyword evidence="3" id="KW-0547">Nucleotide-binding</keyword>
<dbReference type="AlphaFoldDB" id="A0A4Z0H718"/>
<feature type="compositionally biased region" description="Low complexity" evidence="5">
    <location>
        <begin position="333"/>
        <end position="343"/>
    </location>
</feature>
<sequence length="390" mass="40867">MIEAVGLTKRYRAKTAVYNLSFQVRPGAVTGFLGPNGSGKSTTMRMILGLDEPTAGHVTVCGHPFRQLPNAPRQVGALLDAKAVHGGRSARQHLLSLAQLSGIPERRVDEVLGVVGLQMVAKKRSKGFSLGMGQRLGIAAALLGDPQVLLFDEPVNGLDPEGILWVRNLMKQLAAEGRTVFVSSHLMSEMALTADHLIVIGRGQLLADMSVRDFISANSADFARVRVPDGSAELREKLGAALGAAGGQVLPEADGALRVTGLPLPRISDLAHEADVRLWELSPHQASLEEAYMRMTSGAVDYRSTVDQRTGLQEQQPYGAPGAMPGMPGQPGMPGMPAQGPMPAFTPPPPPQPGAGGHPPAAPFPGGQPGVPQGPYAVPGQPAQPPAQPT</sequence>
<accession>A0A4Z0H718</accession>
<comment type="similarity">
    <text evidence="1">Belongs to the ABC transporter superfamily.</text>
</comment>
<evidence type="ECO:0000256" key="4">
    <source>
        <dbReference type="ARBA" id="ARBA00022840"/>
    </source>
</evidence>
<dbReference type="RefSeq" id="WP_135339433.1">
    <property type="nucleotide sequence ID" value="NZ_SRID01000111.1"/>
</dbReference>
<dbReference type="Pfam" id="PF00005">
    <property type="entry name" value="ABC_tran"/>
    <property type="match status" value="1"/>
</dbReference>